<evidence type="ECO:0000256" key="4">
    <source>
        <dbReference type="ARBA" id="ARBA00023163"/>
    </source>
</evidence>
<dbReference type="SMART" id="SM00774">
    <property type="entry name" value="WRKY"/>
    <property type="match status" value="1"/>
</dbReference>
<reference evidence="7" key="1">
    <citation type="journal article" date="2017" name="Nature">
        <title>The sunflower genome provides insights into oil metabolism, flowering and Asterid evolution.</title>
        <authorList>
            <person name="Badouin H."/>
            <person name="Gouzy J."/>
            <person name="Grassa C.J."/>
            <person name="Murat F."/>
            <person name="Staton S.E."/>
            <person name="Cottret L."/>
            <person name="Lelandais-Briere C."/>
            <person name="Owens G.L."/>
            <person name="Carrere S."/>
            <person name="Mayjonade B."/>
            <person name="Legrand L."/>
            <person name="Gill N."/>
            <person name="Kane N.C."/>
            <person name="Bowers J.E."/>
            <person name="Hubner S."/>
            <person name="Bellec A."/>
            <person name="Berard A."/>
            <person name="Berges H."/>
            <person name="Blanchet N."/>
            <person name="Boniface M.C."/>
            <person name="Brunel D."/>
            <person name="Catrice O."/>
            <person name="Chaidir N."/>
            <person name="Claudel C."/>
            <person name="Donnadieu C."/>
            <person name="Faraut T."/>
            <person name="Fievet G."/>
            <person name="Helmstetter N."/>
            <person name="King M."/>
            <person name="Knapp S.J."/>
            <person name="Lai Z."/>
            <person name="Le Paslier M.C."/>
            <person name="Lippi Y."/>
            <person name="Lorenzon L."/>
            <person name="Mandel J.R."/>
            <person name="Marage G."/>
            <person name="Marchand G."/>
            <person name="Marquand E."/>
            <person name="Bret-Mestries E."/>
            <person name="Morien E."/>
            <person name="Nambeesan S."/>
            <person name="Nguyen T."/>
            <person name="Pegot-Espagnet P."/>
            <person name="Pouilly N."/>
            <person name="Raftis F."/>
            <person name="Sallet E."/>
            <person name="Schiex T."/>
            <person name="Thomas J."/>
            <person name="Vandecasteele C."/>
            <person name="Vares D."/>
            <person name="Vear F."/>
            <person name="Vautrin S."/>
            <person name="Crespi M."/>
            <person name="Mangin B."/>
            <person name="Burke J.M."/>
            <person name="Salse J."/>
            <person name="Munos S."/>
            <person name="Vincourt P."/>
            <person name="Rieseberg L.H."/>
            <person name="Langlade N.B."/>
        </authorList>
    </citation>
    <scope>NUCLEOTIDE SEQUENCE</scope>
    <source>
        <tissue evidence="7">Leaves</tissue>
    </source>
</reference>
<evidence type="ECO:0000256" key="2">
    <source>
        <dbReference type="ARBA" id="ARBA00023015"/>
    </source>
</evidence>
<proteinExistence type="predicted"/>
<dbReference type="AlphaFoldDB" id="A0A9K3I1A8"/>
<dbReference type="GO" id="GO:0043565">
    <property type="term" value="F:sequence-specific DNA binding"/>
    <property type="evidence" value="ECO:0007669"/>
    <property type="project" value="InterPro"/>
</dbReference>
<protein>
    <submittedName>
        <fullName evidence="7">Transcription factor WRKY family</fullName>
    </submittedName>
</protein>
<keyword evidence="5" id="KW-0539">Nucleus</keyword>
<dbReference type="GO" id="GO:0005634">
    <property type="term" value="C:nucleus"/>
    <property type="evidence" value="ECO:0007669"/>
    <property type="project" value="UniProtKB-SubCell"/>
</dbReference>
<keyword evidence="4" id="KW-0804">Transcription</keyword>
<sequence length="140" mass="15695">MCRKVFFRTYYRCTSESCGVKKITERSLEDLSILITTYEGTHTHPCPITHPEIMPQTATFGGRRAGGSASSLLVPPLNYPLNFNLTNNNTTTTSTSTTAFPSYDFQEGRYCSSPLPSYEHRDNGLLQDIIKPFLVSKEES</sequence>
<dbReference type="PROSITE" id="PS50811">
    <property type="entry name" value="WRKY"/>
    <property type="match status" value="1"/>
</dbReference>
<keyword evidence="8" id="KW-1185">Reference proteome</keyword>
<dbReference type="Gramene" id="mRNA:HanXRQr2_Chr10g0461401">
    <property type="protein sequence ID" value="mRNA:HanXRQr2_Chr10g0461401"/>
    <property type="gene ID" value="HanXRQr2_Chr10g0461401"/>
</dbReference>
<dbReference type="InterPro" id="IPR044810">
    <property type="entry name" value="WRKY_plant"/>
</dbReference>
<accession>A0A9K3I1A8</accession>
<evidence type="ECO:0000256" key="3">
    <source>
        <dbReference type="ARBA" id="ARBA00023125"/>
    </source>
</evidence>
<keyword evidence="2" id="KW-0805">Transcription regulation</keyword>
<dbReference type="InterPro" id="IPR003657">
    <property type="entry name" value="WRKY_dom"/>
</dbReference>
<dbReference type="PANTHER" id="PTHR31221:SF358">
    <property type="entry name" value="WRKY TRANSCRIPTION FACTOR 71"/>
    <property type="match status" value="1"/>
</dbReference>
<comment type="caution">
    <text evidence="7">The sequence shown here is derived from an EMBL/GenBank/DDBJ whole genome shotgun (WGS) entry which is preliminary data.</text>
</comment>
<dbReference type="SUPFAM" id="SSF118290">
    <property type="entry name" value="WRKY DNA-binding domain"/>
    <property type="match status" value="1"/>
</dbReference>
<dbReference type="InterPro" id="IPR036576">
    <property type="entry name" value="WRKY_dom_sf"/>
</dbReference>
<reference evidence="7" key="2">
    <citation type="submission" date="2020-06" db="EMBL/GenBank/DDBJ databases">
        <title>Helianthus annuus Genome sequencing and assembly Release 2.</title>
        <authorList>
            <person name="Gouzy J."/>
            <person name="Langlade N."/>
            <person name="Munos S."/>
        </authorList>
    </citation>
    <scope>NUCLEOTIDE SEQUENCE</scope>
    <source>
        <tissue evidence="7">Leaves</tissue>
    </source>
</reference>
<gene>
    <name evidence="7" type="ORF">HanXRQr2_Chr10g0461401</name>
</gene>
<comment type="subcellular location">
    <subcellularLocation>
        <location evidence="1">Nucleus</location>
    </subcellularLocation>
</comment>
<feature type="domain" description="WRKY" evidence="6">
    <location>
        <begin position="8"/>
        <end position="47"/>
    </location>
</feature>
<dbReference type="Proteomes" id="UP000215914">
    <property type="component" value="Unassembled WGS sequence"/>
</dbReference>
<evidence type="ECO:0000256" key="5">
    <source>
        <dbReference type="ARBA" id="ARBA00023242"/>
    </source>
</evidence>
<evidence type="ECO:0000259" key="6">
    <source>
        <dbReference type="PROSITE" id="PS50811"/>
    </source>
</evidence>
<evidence type="ECO:0000313" key="7">
    <source>
        <dbReference type="EMBL" id="KAF5788202.1"/>
    </source>
</evidence>
<organism evidence="7 8">
    <name type="scientific">Helianthus annuus</name>
    <name type="common">Common sunflower</name>
    <dbReference type="NCBI Taxonomy" id="4232"/>
    <lineage>
        <taxon>Eukaryota</taxon>
        <taxon>Viridiplantae</taxon>
        <taxon>Streptophyta</taxon>
        <taxon>Embryophyta</taxon>
        <taxon>Tracheophyta</taxon>
        <taxon>Spermatophyta</taxon>
        <taxon>Magnoliopsida</taxon>
        <taxon>eudicotyledons</taxon>
        <taxon>Gunneridae</taxon>
        <taxon>Pentapetalae</taxon>
        <taxon>asterids</taxon>
        <taxon>campanulids</taxon>
        <taxon>Asterales</taxon>
        <taxon>Asteraceae</taxon>
        <taxon>Asteroideae</taxon>
        <taxon>Heliantheae alliance</taxon>
        <taxon>Heliantheae</taxon>
        <taxon>Helianthus</taxon>
    </lineage>
</organism>
<dbReference type="PANTHER" id="PTHR31221">
    <property type="entry name" value="WRKY TRANSCRIPTION FACTOR PROTEIN 1-RELATED"/>
    <property type="match status" value="1"/>
</dbReference>
<name>A0A9K3I1A8_HELAN</name>
<keyword evidence="3" id="KW-0238">DNA-binding</keyword>
<evidence type="ECO:0000313" key="8">
    <source>
        <dbReference type="Proteomes" id="UP000215914"/>
    </source>
</evidence>
<evidence type="ECO:0000256" key="1">
    <source>
        <dbReference type="ARBA" id="ARBA00004123"/>
    </source>
</evidence>
<dbReference type="GO" id="GO:0003700">
    <property type="term" value="F:DNA-binding transcription factor activity"/>
    <property type="evidence" value="ECO:0007669"/>
    <property type="project" value="InterPro"/>
</dbReference>
<dbReference type="Gene3D" id="2.20.25.80">
    <property type="entry name" value="WRKY domain"/>
    <property type="match status" value="1"/>
</dbReference>
<dbReference type="Pfam" id="PF03106">
    <property type="entry name" value="WRKY"/>
    <property type="match status" value="1"/>
</dbReference>
<dbReference type="EMBL" id="MNCJ02000325">
    <property type="protein sequence ID" value="KAF5788202.1"/>
    <property type="molecule type" value="Genomic_DNA"/>
</dbReference>